<reference evidence="4 5" key="1">
    <citation type="journal article" date="2009" name="Science">
        <title>Green evolution and dynamic adaptations revealed by genomes of the marine picoeukaryotes Micromonas.</title>
        <authorList>
            <person name="Worden A.Z."/>
            <person name="Lee J.H."/>
            <person name="Mock T."/>
            <person name="Rouze P."/>
            <person name="Simmons M.P."/>
            <person name="Aerts A.L."/>
            <person name="Allen A.E."/>
            <person name="Cuvelier M.L."/>
            <person name="Derelle E."/>
            <person name="Everett M.V."/>
            <person name="Foulon E."/>
            <person name="Grimwood J."/>
            <person name="Gundlach H."/>
            <person name="Henrissat B."/>
            <person name="Napoli C."/>
            <person name="McDonald S.M."/>
            <person name="Parker M.S."/>
            <person name="Rombauts S."/>
            <person name="Salamov A."/>
            <person name="Von Dassow P."/>
            <person name="Badger J.H."/>
            <person name="Coutinho P.M."/>
            <person name="Demir E."/>
            <person name="Dubchak I."/>
            <person name="Gentemann C."/>
            <person name="Eikrem W."/>
            <person name="Gready J.E."/>
            <person name="John U."/>
            <person name="Lanier W."/>
            <person name="Lindquist E.A."/>
            <person name="Lucas S."/>
            <person name="Mayer K.F."/>
            <person name="Moreau H."/>
            <person name="Not F."/>
            <person name="Otillar R."/>
            <person name="Panaud O."/>
            <person name="Pangilinan J."/>
            <person name="Paulsen I."/>
            <person name="Piegu B."/>
            <person name="Poliakov A."/>
            <person name="Robbens S."/>
            <person name="Schmutz J."/>
            <person name="Toulza E."/>
            <person name="Wyss T."/>
            <person name="Zelensky A."/>
            <person name="Zhou K."/>
            <person name="Armbrust E.V."/>
            <person name="Bhattacharya D."/>
            <person name="Goodenough U.W."/>
            <person name="Van de Peer Y."/>
            <person name="Grigoriev I.V."/>
        </authorList>
    </citation>
    <scope>NUCLEOTIDE SEQUENCE [LARGE SCALE GENOMIC DNA]</scope>
    <source>
        <strain evidence="5">RCC299 / NOUM17</strain>
    </source>
</reference>
<dbReference type="STRING" id="296587.C1E9X0"/>
<organism evidence="4 5">
    <name type="scientific">Micromonas commoda (strain RCC299 / NOUM17 / CCMP2709)</name>
    <name type="common">Picoplanktonic green alga</name>
    <dbReference type="NCBI Taxonomy" id="296587"/>
    <lineage>
        <taxon>Eukaryota</taxon>
        <taxon>Viridiplantae</taxon>
        <taxon>Chlorophyta</taxon>
        <taxon>Mamiellophyceae</taxon>
        <taxon>Mamiellales</taxon>
        <taxon>Mamiellaceae</taxon>
        <taxon>Micromonas</taxon>
    </lineage>
</organism>
<feature type="domain" description="SEC7" evidence="3">
    <location>
        <begin position="559"/>
        <end position="748"/>
    </location>
</feature>
<dbReference type="PROSITE" id="PS50190">
    <property type="entry name" value="SEC7"/>
    <property type="match status" value="1"/>
</dbReference>
<evidence type="ECO:0000313" key="5">
    <source>
        <dbReference type="Proteomes" id="UP000002009"/>
    </source>
</evidence>
<comment type="subcellular location">
    <subcellularLocation>
        <location evidence="1">Cytoplasm</location>
        <location evidence="1">Cytosol</location>
    </subcellularLocation>
</comment>
<evidence type="ECO:0000313" key="4">
    <source>
        <dbReference type="EMBL" id="ACO64754.1"/>
    </source>
</evidence>
<dbReference type="Gene3D" id="1.10.220.20">
    <property type="match status" value="1"/>
</dbReference>
<proteinExistence type="predicted"/>
<feature type="region of interest" description="Disordered" evidence="2">
    <location>
        <begin position="933"/>
        <end position="965"/>
    </location>
</feature>
<dbReference type="PANTHER" id="PTHR10663">
    <property type="entry name" value="GUANYL-NUCLEOTIDE EXCHANGE FACTOR"/>
    <property type="match status" value="1"/>
</dbReference>
<keyword evidence="5" id="KW-1185">Reference proteome</keyword>
<dbReference type="Proteomes" id="UP000002009">
    <property type="component" value="Chromosome 7"/>
</dbReference>
<name>C1E9X0_MICCC</name>
<dbReference type="GO" id="GO:0005829">
    <property type="term" value="C:cytosol"/>
    <property type="evidence" value="ECO:0007669"/>
    <property type="project" value="UniProtKB-SubCell"/>
</dbReference>
<dbReference type="GO" id="GO:0016192">
    <property type="term" value="P:vesicle-mediated transport"/>
    <property type="evidence" value="ECO:0007669"/>
    <property type="project" value="UniProtKB-ARBA"/>
</dbReference>
<dbReference type="SUPFAM" id="SSF48425">
    <property type="entry name" value="Sec7 domain"/>
    <property type="match status" value="1"/>
</dbReference>
<dbReference type="Pfam" id="PF12783">
    <property type="entry name" value="Sec7-like_HUS"/>
    <property type="match status" value="1"/>
</dbReference>
<sequence length="1537" mass="164822">MTAETTETAMLKARRFAGILSSESSGVMATMRQNSRWALSGMASYGYGEPEEPADDPMLEEFKAMRRRLFTWRNWDEVSPIAYLAPFLQVVRSVETSGPITGMALSAVHKVLKHGLISEHNPDAAEAMHCIADAVTLCRFEATDPDHDDVVLSKILHVLLESVRCPTGALLSDDDVCNIVQACYRIGHQSGKESALLRNLSRHTLREIVQSVFRRLPRLSDAVEHRGHHIDAPAPPRVSTEGAEGAVDGNAQGAEGAVDGNAEEAESTNEPEVISPRAVAEDATELTPHGEPFGLACVLEIFRFACSFISLDDPADENAETMCAFGLQLVLSSLETAGDDFARHPALLTLVQDDLSRAVLAVAPAGNPPVLAATAATVLQMYMVMHHDLKLQLEAFLRVVLLPLAEGPGLSRAPGAKADASDTSAESQRIALECIVDLCRQPEFVPDLYVNYDCDLERPNLFEEVCALLSRSAFPGEGRALGQTNLLCLEGLLAIVAGIADRSADAPPVDGFLVDGEVDFTAPSSGGVSDESDPREVWAAIDGGSSAASMPGGVQRAHRLRRNRDVKRRLISCAEHFNKSPKKGLAYMQEIGLLPEPLEANAVARFFKHAPGLDKETLGEYLGDPKDFMVEVLKEYCATFDFHGVTLDKALRSFLDGFKLPGEAQKISRILEVFAARYHEANPGAVADADSAYVLSYSIIMLNTDQHNPQVKRKMTLEQFIRNNRGTNGGEDWPRETLEYIFEAIATDEIKLESTDTSPALSQSRWNDIVRGCATGKGRMMTAVATDEACMYDGELFGIVWSPTVSAIAVVFDHPVDDSVLKEALDGFLGVARVAGHHRLTDVMDSLVGTLCKFASPSYASSGGAQGGGEKIKPSVLFGNDDRARTAAVTAFTVASRYGDNIRHGWRHILDLTLRLHRMDLLSEKVCESLAPDERDGGTMRTLDGAEASTSFRRRERERLAKKNSGSNSILRGFSQLLSLDTDSWGGSGGEAPLGEDEKEAEARAVRCVDACRVDEVFADSKFLETDSLQHMVRALVTAAGGKPEGPGGAEGGAEGGAIVDAPRDVDEDAAVFCLDVLVGVTLRNRDRVRTCLPLVYGLLRQLVQTAKTPSALAERAIFEVLRLCRRLLPHKEDLADELLDSLRLMFALEPAVADAFLERIVRELGHLVAECGGHVRGAKGWETVCKLLMASARHPDAAAHGFAALRAIVEGAPTDDGSSAKPAVVAEKTSTAAADANGNGHHADDDDDDARTPSTPGTAHGGAHHLRPWNIRACVEAVGAFIDAHEGGDDRSVAAVGLISSATAATERWCSGNADGGAMAVAAARVMRWPNHPSAGNSPVEAINALRAETIAGAWTDCVSKLVAVAREETRAAVRDDAILTLQRVLLASDGLNAPATHWVRVCSGVLMPLLEAMGERTRAAPRGDAKASAERTARLGVSCVAKAFLQYLPAMLTAATPAQFAAAWTEVLDRNAEVLKHARSEELREAVPEAVKNMLLVMSAQGVLAPGAPEGIWETTWKKAAAIDAGLTPAIVGAK</sequence>
<dbReference type="PANTHER" id="PTHR10663:SF388">
    <property type="entry name" value="GOLGI-SPECIFIC BREFELDIN A-RESISTANCE GUANINE NUCLEOTIDE EXCHANGE FACTOR 1"/>
    <property type="match status" value="1"/>
</dbReference>
<dbReference type="OrthoDB" id="430364at2759"/>
<dbReference type="KEGG" id="mis:MICPUN_59868"/>
<protein>
    <recommendedName>
        <fullName evidence="3">SEC7 domain-containing protein</fullName>
    </recommendedName>
</protein>
<evidence type="ECO:0000259" key="3">
    <source>
        <dbReference type="PROSITE" id="PS50190"/>
    </source>
</evidence>
<dbReference type="GO" id="GO:0012505">
    <property type="term" value="C:endomembrane system"/>
    <property type="evidence" value="ECO:0007669"/>
    <property type="project" value="UniProtKB-ARBA"/>
</dbReference>
<dbReference type="GO" id="GO:0005085">
    <property type="term" value="F:guanyl-nucleotide exchange factor activity"/>
    <property type="evidence" value="ECO:0007669"/>
    <property type="project" value="InterPro"/>
</dbReference>
<dbReference type="OMA" id="CRDIRHH"/>
<dbReference type="eggNOG" id="KOG0928">
    <property type="taxonomic scope" value="Eukaryota"/>
</dbReference>
<evidence type="ECO:0000256" key="2">
    <source>
        <dbReference type="SAM" id="MobiDB-lite"/>
    </source>
</evidence>
<dbReference type="SMART" id="SM00222">
    <property type="entry name" value="Sec7"/>
    <property type="match status" value="1"/>
</dbReference>
<dbReference type="EMBL" id="CP001328">
    <property type="protein sequence ID" value="ACO64754.1"/>
    <property type="molecule type" value="Genomic_DNA"/>
</dbReference>
<dbReference type="InterPro" id="IPR032691">
    <property type="entry name" value="Mon2/Sec7/BIG1-like_HUS"/>
</dbReference>
<dbReference type="InParanoid" id="C1E9X0"/>
<dbReference type="Pfam" id="PF01369">
    <property type="entry name" value="Sec7"/>
    <property type="match status" value="1"/>
</dbReference>
<feature type="region of interest" description="Disordered" evidence="2">
    <location>
        <begin position="1215"/>
        <end position="1265"/>
    </location>
</feature>
<dbReference type="GO" id="GO:0032012">
    <property type="term" value="P:regulation of ARF protein signal transduction"/>
    <property type="evidence" value="ECO:0007669"/>
    <property type="project" value="InterPro"/>
</dbReference>
<gene>
    <name evidence="4" type="ORF">MICPUN_59868</name>
</gene>
<evidence type="ECO:0000256" key="1">
    <source>
        <dbReference type="ARBA" id="ARBA00004514"/>
    </source>
</evidence>
<dbReference type="GeneID" id="8245139"/>
<dbReference type="Gene3D" id="1.10.1000.11">
    <property type="entry name" value="Arf Nucleotide-binding Site Opener,domain 2"/>
    <property type="match status" value="1"/>
</dbReference>
<dbReference type="FunFam" id="1.10.1000.11:FF:000002">
    <property type="entry name" value="Cytohesin 1"/>
    <property type="match status" value="1"/>
</dbReference>
<dbReference type="Pfam" id="PF23325">
    <property type="entry name" value="TPR_28"/>
    <property type="match status" value="1"/>
</dbReference>
<dbReference type="FunCoup" id="C1E9X0">
    <property type="interactions" value="1932"/>
</dbReference>
<dbReference type="InterPro" id="IPR056604">
    <property type="entry name" value="GBF1-like_TPR"/>
</dbReference>
<dbReference type="InterPro" id="IPR023394">
    <property type="entry name" value="Sec7_C_sf"/>
</dbReference>
<accession>C1E9X0</accession>
<dbReference type="CDD" id="cd00171">
    <property type="entry name" value="Sec7"/>
    <property type="match status" value="1"/>
</dbReference>
<feature type="region of interest" description="Disordered" evidence="2">
    <location>
        <begin position="224"/>
        <end position="277"/>
    </location>
</feature>
<dbReference type="InterPro" id="IPR000904">
    <property type="entry name" value="Sec7_dom"/>
</dbReference>
<dbReference type="InterPro" id="IPR035999">
    <property type="entry name" value="Sec7_dom_sf"/>
</dbReference>
<dbReference type="RefSeq" id="XP_002503496.1">
    <property type="nucleotide sequence ID" value="XM_002503450.1"/>
</dbReference>